<accession>A0A251TQZ5</accession>
<dbReference type="PANTHER" id="PTHR35307">
    <property type="entry name" value="PROTEIN, PUTATIVE-RELATED"/>
    <property type="match status" value="1"/>
</dbReference>
<feature type="transmembrane region" description="Helical" evidence="1">
    <location>
        <begin position="85"/>
        <end position="102"/>
    </location>
</feature>
<gene>
    <name evidence="3" type="ORF">HannXRQ_Chr10g0317351</name>
    <name evidence="2" type="ORF">HanXRQr2_Chr10g0463681</name>
</gene>
<dbReference type="Proteomes" id="UP000215914">
    <property type="component" value="Chromosome 10"/>
</dbReference>
<feature type="transmembrane region" description="Helical" evidence="1">
    <location>
        <begin position="323"/>
        <end position="344"/>
    </location>
</feature>
<keyword evidence="1" id="KW-0472">Membrane</keyword>
<dbReference type="Gramene" id="mRNA:HanXRQr2_Chr10g0463681">
    <property type="protein sequence ID" value="CDS:HanXRQr2_Chr10g0463681.1"/>
    <property type="gene ID" value="HanXRQr2_Chr10g0463681"/>
</dbReference>
<feature type="transmembrane region" description="Helical" evidence="1">
    <location>
        <begin position="279"/>
        <end position="303"/>
    </location>
</feature>
<feature type="transmembrane region" description="Helical" evidence="1">
    <location>
        <begin position="50"/>
        <end position="73"/>
    </location>
</feature>
<feature type="transmembrane region" description="Helical" evidence="1">
    <location>
        <begin position="203"/>
        <end position="227"/>
    </location>
</feature>
<dbReference type="OrthoDB" id="1915303at2759"/>
<organism evidence="3 4">
    <name type="scientific">Helianthus annuus</name>
    <name type="common">Common sunflower</name>
    <dbReference type="NCBI Taxonomy" id="4232"/>
    <lineage>
        <taxon>Eukaryota</taxon>
        <taxon>Viridiplantae</taxon>
        <taxon>Streptophyta</taxon>
        <taxon>Embryophyta</taxon>
        <taxon>Tracheophyta</taxon>
        <taxon>Spermatophyta</taxon>
        <taxon>Magnoliopsida</taxon>
        <taxon>eudicotyledons</taxon>
        <taxon>Gunneridae</taxon>
        <taxon>Pentapetalae</taxon>
        <taxon>asterids</taxon>
        <taxon>campanulids</taxon>
        <taxon>Asterales</taxon>
        <taxon>Asteraceae</taxon>
        <taxon>Asteroideae</taxon>
        <taxon>Heliantheae alliance</taxon>
        <taxon>Heliantheae</taxon>
        <taxon>Helianthus</taxon>
    </lineage>
</organism>
<reference evidence="3" key="2">
    <citation type="submission" date="2017-02" db="EMBL/GenBank/DDBJ databases">
        <title>Sunflower complete genome.</title>
        <authorList>
            <person name="Langlade N."/>
            <person name="Munos S."/>
        </authorList>
    </citation>
    <scope>NUCLEOTIDE SEQUENCE [LARGE SCALE GENOMIC DNA]</scope>
    <source>
        <tissue evidence="3">Leaves</tissue>
    </source>
</reference>
<keyword evidence="1" id="KW-1133">Transmembrane helix</keyword>
<evidence type="ECO:0000313" key="2">
    <source>
        <dbReference type="EMBL" id="KAF5788408.1"/>
    </source>
</evidence>
<protein>
    <submittedName>
        <fullName evidence="3">Uncharacterized protein</fullName>
    </submittedName>
</protein>
<keyword evidence="4" id="KW-1185">Reference proteome</keyword>
<proteinExistence type="predicted"/>
<name>A0A251TQZ5_HELAN</name>
<reference evidence="2" key="3">
    <citation type="submission" date="2020-06" db="EMBL/GenBank/DDBJ databases">
        <title>Helianthus annuus Genome sequencing and assembly Release 2.</title>
        <authorList>
            <person name="Gouzy J."/>
            <person name="Langlade N."/>
            <person name="Munos S."/>
        </authorList>
    </citation>
    <scope>NUCLEOTIDE SEQUENCE</scope>
    <source>
        <tissue evidence="2">Leaves</tissue>
    </source>
</reference>
<sequence>MSYNLTTEYLQLVDELVDDYNIPKHIIYSLLAYVKPLYRSDLENNYSTPMVWIGMCIVFASLVCILAMVADLLHGIRSRKLWFPCKYFRMNAAFLSIMFVAMKLPVDLSGVIPGDMDEAGKLGSMAFMCTMMANILPSLATMGSNELLSNITALCVLVFTLVLNVCIQIQSGVVSYNEDSVMQMISPKYDVQSLGISKHRNTLLATIYMILLVVLLIIHVCSSLAILKSKKIIELKYRQGHNIASKDIQQSPEEVLTVEKLQKHVRNHWIMAESGSPQFITACFHTTSASGVICVLVILLHTLTMSWIMKDILRKDYNSDYCWSMLVILTVQSIGVVIGTVAPLSRCFAVLNFKVSLQMISKHFKVFEVESYWTQKLYDWKHASIRLPLRSDKLKGVTQILKRLTLSFCIELQEGVVVVCKIIALIPFSFMLCVLYCLKPVKVVFCSAGQKTDNLEPSKDLRPYVLQLEDETELAERTMEGLTKSVNQLIQKGEENQPNNLIKLILEKPTCGFQGVKMFDNMDHQVPSSLLKVEYQDCWSIPVVTLTTIATSLPKIEKKEVDSLLKSVREGLVYVTHVEENLNATDDYATLQEAARTLWQEVDVYHNWLGYKLQDPALQENRAGQIVEWFRDTAKRIIHTKDDTEGRNENSIHGGTCKDECISRSICANSMYGITTTILRTYQTDIDDKVSQKKLFDNLSSMITDVMAACLTNLPQVITMKCHTGVIEKREGNVKHAAQLLGETTQIIKTLQDQGIPRMNSSDLPFMGKWRAYLVEP</sequence>
<keyword evidence="1" id="KW-0812">Transmembrane</keyword>
<feature type="transmembrane region" description="Helical" evidence="1">
    <location>
        <begin position="416"/>
        <end position="438"/>
    </location>
</feature>
<evidence type="ECO:0000256" key="1">
    <source>
        <dbReference type="SAM" id="Phobius"/>
    </source>
</evidence>
<evidence type="ECO:0000313" key="3">
    <source>
        <dbReference type="EMBL" id="OTG13143.1"/>
    </source>
</evidence>
<dbReference type="PANTHER" id="PTHR35307:SF6">
    <property type="entry name" value="TRANSMEMBRANE PROTEIN"/>
    <property type="match status" value="1"/>
</dbReference>
<dbReference type="AlphaFoldDB" id="A0A251TQZ5"/>
<feature type="transmembrane region" description="Helical" evidence="1">
    <location>
        <begin position="122"/>
        <end position="140"/>
    </location>
</feature>
<reference evidence="2 4" key="1">
    <citation type="journal article" date="2017" name="Nature">
        <title>The sunflower genome provides insights into oil metabolism, flowering and Asterid evolution.</title>
        <authorList>
            <person name="Badouin H."/>
            <person name="Gouzy J."/>
            <person name="Grassa C.J."/>
            <person name="Murat F."/>
            <person name="Staton S.E."/>
            <person name="Cottret L."/>
            <person name="Lelandais-Briere C."/>
            <person name="Owens G.L."/>
            <person name="Carrere S."/>
            <person name="Mayjonade B."/>
            <person name="Legrand L."/>
            <person name="Gill N."/>
            <person name="Kane N.C."/>
            <person name="Bowers J.E."/>
            <person name="Hubner S."/>
            <person name="Bellec A."/>
            <person name="Berard A."/>
            <person name="Berges H."/>
            <person name="Blanchet N."/>
            <person name="Boniface M.C."/>
            <person name="Brunel D."/>
            <person name="Catrice O."/>
            <person name="Chaidir N."/>
            <person name="Claudel C."/>
            <person name="Donnadieu C."/>
            <person name="Faraut T."/>
            <person name="Fievet G."/>
            <person name="Helmstetter N."/>
            <person name="King M."/>
            <person name="Knapp S.J."/>
            <person name="Lai Z."/>
            <person name="Le Paslier M.C."/>
            <person name="Lippi Y."/>
            <person name="Lorenzon L."/>
            <person name="Mandel J.R."/>
            <person name="Marage G."/>
            <person name="Marchand G."/>
            <person name="Marquand E."/>
            <person name="Bret-Mestries E."/>
            <person name="Morien E."/>
            <person name="Nambeesan S."/>
            <person name="Nguyen T."/>
            <person name="Pegot-Espagnet P."/>
            <person name="Pouilly N."/>
            <person name="Raftis F."/>
            <person name="Sallet E."/>
            <person name="Schiex T."/>
            <person name="Thomas J."/>
            <person name="Vandecasteele C."/>
            <person name="Vares D."/>
            <person name="Vear F."/>
            <person name="Vautrin S."/>
            <person name="Crespi M."/>
            <person name="Mangin B."/>
            <person name="Burke J.M."/>
            <person name="Salse J."/>
            <person name="Munos S."/>
            <person name="Vincourt P."/>
            <person name="Rieseberg L.H."/>
            <person name="Langlade N.B."/>
        </authorList>
    </citation>
    <scope>NUCLEOTIDE SEQUENCE [LARGE SCALE GENOMIC DNA]</scope>
    <source>
        <strain evidence="4">cv. SF193</strain>
        <tissue evidence="2">Leaves</tissue>
    </source>
</reference>
<dbReference type="InParanoid" id="A0A251TQZ5"/>
<dbReference type="OMA" id="ICIVMAN"/>
<evidence type="ECO:0000313" key="4">
    <source>
        <dbReference type="Proteomes" id="UP000215914"/>
    </source>
</evidence>
<feature type="transmembrane region" description="Helical" evidence="1">
    <location>
        <begin position="147"/>
        <end position="170"/>
    </location>
</feature>
<dbReference type="EMBL" id="CM007899">
    <property type="protein sequence ID" value="OTG13143.1"/>
    <property type="molecule type" value="Genomic_DNA"/>
</dbReference>
<dbReference type="EMBL" id="MNCJ02000325">
    <property type="protein sequence ID" value="KAF5788408.1"/>
    <property type="molecule type" value="Genomic_DNA"/>
</dbReference>